<dbReference type="NCBIfam" id="TIGR00933">
    <property type="entry name" value="2a38"/>
    <property type="match status" value="1"/>
</dbReference>
<keyword evidence="3 12" id="KW-0813">Transport</keyword>
<evidence type="ECO:0000256" key="14">
    <source>
        <dbReference type="SAM" id="Phobius"/>
    </source>
</evidence>
<evidence type="ECO:0000256" key="1">
    <source>
        <dbReference type="ARBA" id="ARBA00004429"/>
    </source>
</evidence>
<dbReference type="Pfam" id="PF02386">
    <property type="entry name" value="TrkH"/>
    <property type="match status" value="1"/>
</dbReference>
<dbReference type="InterPro" id="IPR004772">
    <property type="entry name" value="TrkH"/>
</dbReference>
<evidence type="ECO:0000256" key="10">
    <source>
        <dbReference type="ARBA" id="ARBA00023065"/>
    </source>
</evidence>
<evidence type="ECO:0000256" key="6">
    <source>
        <dbReference type="ARBA" id="ARBA00022538"/>
    </source>
</evidence>
<gene>
    <name evidence="15" type="ORF">DFQ59_101186</name>
</gene>
<evidence type="ECO:0000256" key="7">
    <source>
        <dbReference type="ARBA" id="ARBA00022692"/>
    </source>
</evidence>
<keyword evidence="5 12" id="KW-0997">Cell inner membrane</keyword>
<dbReference type="OrthoDB" id="9810952at2"/>
<keyword evidence="4 12" id="KW-1003">Cell membrane</keyword>
<feature type="transmembrane region" description="Helical" evidence="14">
    <location>
        <begin position="288"/>
        <end position="306"/>
    </location>
</feature>
<evidence type="ECO:0000256" key="3">
    <source>
        <dbReference type="ARBA" id="ARBA00022448"/>
    </source>
</evidence>
<evidence type="ECO:0000256" key="5">
    <source>
        <dbReference type="ARBA" id="ARBA00022519"/>
    </source>
</evidence>
<keyword evidence="13" id="KW-0479">Metal-binding</keyword>
<dbReference type="Proteomes" id="UP000252707">
    <property type="component" value="Unassembled WGS sequence"/>
</dbReference>
<dbReference type="EMBL" id="QPJY01000001">
    <property type="protein sequence ID" value="RCX32888.1"/>
    <property type="molecule type" value="Genomic_DNA"/>
</dbReference>
<feature type="transmembrane region" description="Helical" evidence="14">
    <location>
        <begin position="194"/>
        <end position="215"/>
    </location>
</feature>
<name>A0A369CHY1_9GAMM</name>
<dbReference type="InterPro" id="IPR003445">
    <property type="entry name" value="Cat_transpt"/>
</dbReference>
<keyword evidence="6 12" id="KW-0633">Potassium transport</keyword>
<feature type="binding site" evidence="13">
    <location>
        <position position="448"/>
    </location>
    <ligand>
        <name>K(+)</name>
        <dbReference type="ChEBI" id="CHEBI:29103"/>
    </ligand>
</feature>
<evidence type="ECO:0000256" key="9">
    <source>
        <dbReference type="ARBA" id="ARBA00022989"/>
    </source>
</evidence>
<comment type="function">
    <text evidence="12">Low-affinity potassium transport system. Interacts with Trk system potassium uptake protein TrkA.</text>
</comment>
<dbReference type="RefSeq" id="WP_114277788.1">
    <property type="nucleotide sequence ID" value="NZ_QPJY01000001.1"/>
</dbReference>
<evidence type="ECO:0000256" key="8">
    <source>
        <dbReference type="ARBA" id="ARBA00022958"/>
    </source>
</evidence>
<dbReference type="GO" id="GO:0015379">
    <property type="term" value="F:potassium:chloride symporter activity"/>
    <property type="evidence" value="ECO:0007669"/>
    <property type="project" value="InterPro"/>
</dbReference>
<dbReference type="GO" id="GO:0005886">
    <property type="term" value="C:plasma membrane"/>
    <property type="evidence" value="ECO:0007669"/>
    <property type="project" value="UniProtKB-SubCell"/>
</dbReference>
<evidence type="ECO:0000256" key="13">
    <source>
        <dbReference type="PIRSR" id="PIRSR006247-1"/>
    </source>
</evidence>
<feature type="transmembrane region" description="Helical" evidence="14">
    <location>
        <begin position="84"/>
        <end position="104"/>
    </location>
</feature>
<evidence type="ECO:0000256" key="11">
    <source>
        <dbReference type="ARBA" id="ARBA00023136"/>
    </source>
</evidence>
<keyword evidence="16" id="KW-1185">Reference proteome</keyword>
<sequence>MPIAVSSPHDIERWARYRLILRVLGQLLMALSLSLILPMAISIGYGDGELVHFLTAFGLTFGAGAILWLAGFGVTAELRTRDGFLVVSLFWLVLGALSGLPFILGPHLSFTDSLFEAVSAFTTTGATIIVGLDRLPASILWYRQQLQWLGGMGIIVLGVAVLPMLGIGGMQLYRAETPGPMKDEKLAPRIADTARFLWLLYLGLTLACAAGYRLAGMSLFDAIGHSFATVSTGGFSTHDASMAYFHSPLAESVAIVFMLLGGMNFAVHYQVVRQRDPRAWLRDVEVRTFLAVVAAITAVTAVTLSLRGTYPDLLTALRDAAFQVASVITSTGFTTTDFSLWPLFLPLLLMLISFMGGCGGSTAGGMKVMRYVLLFQQSRREVRCLIYPRAVLPVKIGGRVVDQRILRSVWGFFAVYVALFVLLMLGLMATGLDQVTAFGAIATCMNNLGPGLGEVASNFTTVDPVAKWLCTIAMLLGRLEIFTLLVLLSPAYWRR</sequence>
<dbReference type="GO" id="GO:0046872">
    <property type="term" value="F:metal ion binding"/>
    <property type="evidence" value="ECO:0007669"/>
    <property type="project" value="UniProtKB-KW"/>
</dbReference>
<accession>A0A369CHY1</accession>
<organism evidence="15 16">
    <name type="scientific">Thioalbus denitrificans</name>
    <dbReference type="NCBI Taxonomy" id="547122"/>
    <lineage>
        <taxon>Bacteria</taxon>
        <taxon>Pseudomonadati</taxon>
        <taxon>Pseudomonadota</taxon>
        <taxon>Gammaproteobacteria</taxon>
        <taxon>Chromatiales</taxon>
        <taxon>Ectothiorhodospiraceae</taxon>
        <taxon>Thioalbus</taxon>
    </lineage>
</organism>
<dbReference type="PIRSF" id="PIRSF006247">
    <property type="entry name" value="TrkH"/>
    <property type="match status" value="1"/>
</dbReference>
<comment type="similarity">
    <text evidence="2 12">Belongs to the TrkH potassium transport family.</text>
</comment>
<feature type="binding site" evidence="13">
    <location>
        <position position="124"/>
    </location>
    <ligand>
        <name>K(+)</name>
        <dbReference type="ChEBI" id="CHEBI:29103"/>
    </ligand>
</feature>
<protein>
    <recommendedName>
        <fullName evidence="12">Trk system potassium uptake protein</fullName>
    </recommendedName>
</protein>
<keyword evidence="9 14" id="KW-1133">Transmembrane helix</keyword>
<feature type="binding site" evidence="13">
    <location>
        <position position="123"/>
    </location>
    <ligand>
        <name>K(+)</name>
        <dbReference type="ChEBI" id="CHEBI:29103"/>
    </ligand>
</feature>
<proteinExistence type="inferred from homology"/>
<keyword evidence="10 12" id="KW-0406">Ion transport</keyword>
<evidence type="ECO:0000313" key="16">
    <source>
        <dbReference type="Proteomes" id="UP000252707"/>
    </source>
</evidence>
<dbReference type="AlphaFoldDB" id="A0A369CHY1"/>
<keyword evidence="11 12" id="KW-0472">Membrane</keyword>
<feature type="transmembrane region" description="Helical" evidence="14">
    <location>
        <begin position="51"/>
        <end position="72"/>
    </location>
</feature>
<feature type="binding site" evidence="13">
    <location>
        <position position="447"/>
    </location>
    <ligand>
        <name>K(+)</name>
        <dbReference type="ChEBI" id="CHEBI:29103"/>
    </ligand>
</feature>
<reference evidence="15 16" key="1">
    <citation type="submission" date="2018-07" db="EMBL/GenBank/DDBJ databases">
        <title>Genomic Encyclopedia of Type Strains, Phase IV (KMG-IV): sequencing the most valuable type-strain genomes for metagenomic binning, comparative biology and taxonomic classification.</title>
        <authorList>
            <person name="Goeker M."/>
        </authorList>
    </citation>
    <scope>NUCLEOTIDE SEQUENCE [LARGE SCALE GENOMIC DNA]</scope>
    <source>
        <strain evidence="15 16">DSM 26407</strain>
    </source>
</reference>
<evidence type="ECO:0000313" key="15">
    <source>
        <dbReference type="EMBL" id="RCX32888.1"/>
    </source>
</evidence>
<dbReference type="PANTHER" id="PTHR32024:SF2">
    <property type="entry name" value="TRK SYSTEM POTASSIUM UPTAKE PROTEIN TRKG-RELATED"/>
    <property type="match status" value="1"/>
</dbReference>
<feature type="transmembrane region" description="Helical" evidence="14">
    <location>
        <begin position="23"/>
        <end position="45"/>
    </location>
</feature>
<feature type="transmembrane region" description="Helical" evidence="14">
    <location>
        <begin position="249"/>
        <end position="267"/>
    </location>
</feature>
<evidence type="ECO:0000256" key="4">
    <source>
        <dbReference type="ARBA" id="ARBA00022475"/>
    </source>
</evidence>
<comment type="subcellular location">
    <subcellularLocation>
        <location evidence="1 12">Cell inner membrane</location>
        <topology evidence="1 12">Multi-pass membrane protein</topology>
    </subcellularLocation>
</comment>
<feature type="binding site" evidence="13">
    <location>
        <position position="331"/>
    </location>
    <ligand>
        <name>K(+)</name>
        <dbReference type="ChEBI" id="CHEBI:29103"/>
    </ligand>
</feature>
<keyword evidence="8 12" id="KW-0630">Potassium</keyword>
<feature type="transmembrane region" description="Helical" evidence="14">
    <location>
        <begin position="148"/>
        <end position="173"/>
    </location>
</feature>
<evidence type="ECO:0000256" key="12">
    <source>
        <dbReference type="PIRNR" id="PIRNR006247"/>
    </source>
</evidence>
<evidence type="ECO:0000256" key="2">
    <source>
        <dbReference type="ARBA" id="ARBA00009137"/>
    </source>
</evidence>
<keyword evidence="7 14" id="KW-0812">Transmembrane</keyword>
<comment type="caution">
    <text evidence="15">The sequence shown here is derived from an EMBL/GenBank/DDBJ whole genome shotgun (WGS) entry which is preliminary data.</text>
</comment>
<feature type="transmembrane region" description="Helical" evidence="14">
    <location>
        <begin position="409"/>
        <end position="429"/>
    </location>
</feature>
<feature type="transmembrane region" description="Helical" evidence="14">
    <location>
        <begin position="340"/>
        <end position="360"/>
    </location>
</feature>
<feature type="binding site" evidence="13">
    <location>
        <position position="233"/>
    </location>
    <ligand>
        <name>K(+)</name>
        <dbReference type="ChEBI" id="CHEBI:29103"/>
    </ligand>
</feature>
<feature type="transmembrane region" description="Helical" evidence="14">
    <location>
        <begin position="465"/>
        <end position="488"/>
    </location>
</feature>
<dbReference type="PANTHER" id="PTHR32024">
    <property type="entry name" value="TRK SYSTEM POTASSIUM UPTAKE PROTEIN TRKG-RELATED"/>
    <property type="match status" value="1"/>
</dbReference>